<dbReference type="Pfam" id="PF03480">
    <property type="entry name" value="DctP"/>
    <property type="match status" value="1"/>
</dbReference>
<organism evidence="2 3">
    <name type="scientific">Hwanghaeella grinnelliae</name>
    <dbReference type="NCBI Taxonomy" id="2500179"/>
    <lineage>
        <taxon>Bacteria</taxon>
        <taxon>Pseudomonadati</taxon>
        <taxon>Pseudomonadota</taxon>
        <taxon>Alphaproteobacteria</taxon>
        <taxon>Rhodospirillales</taxon>
        <taxon>Rhodospirillaceae</taxon>
        <taxon>Hwanghaeella</taxon>
    </lineage>
</organism>
<dbReference type="NCBIfam" id="NF037995">
    <property type="entry name" value="TRAP_S1"/>
    <property type="match status" value="1"/>
</dbReference>
<reference evidence="3" key="1">
    <citation type="submission" date="2019-01" db="EMBL/GenBank/DDBJ databases">
        <title>Gri0909 isolated from a small marine red alga.</title>
        <authorList>
            <person name="Kim J."/>
            <person name="Jeong S.E."/>
            <person name="Jeon C.O."/>
        </authorList>
    </citation>
    <scope>NUCLEOTIDE SEQUENCE [LARGE SCALE GENOMIC DNA]</scope>
    <source>
        <strain evidence="3">Gri0909</strain>
    </source>
</reference>
<evidence type="ECO:0000313" key="3">
    <source>
        <dbReference type="Proteomes" id="UP000287447"/>
    </source>
</evidence>
<dbReference type="Proteomes" id="UP000287447">
    <property type="component" value="Unassembled WGS sequence"/>
</dbReference>
<keyword evidence="3" id="KW-1185">Reference proteome</keyword>
<proteinExistence type="predicted"/>
<dbReference type="AlphaFoldDB" id="A0A3S2WQX9"/>
<comment type="caution">
    <text evidence="2">The sequence shown here is derived from an EMBL/GenBank/DDBJ whole genome shotgun (WGS) entry which is preliminary data.</text>
</comment>
<accession>A0A3S2WQX9</accession>
<dbReference type="CDD" id="cd13665">
    <property type="entry name" value="PBP2_TRAP_Dctp3_4"/>
    <property type="match status" value="1"/>
</dbReference>
<dbReference type="PANTHER" id="PTHR33376:SF15">
    <property type="entry name" value="BLL6794 PROTEIN"/>
    <property type="match status" value="1"/>
</dbReference>
<dbReference type="InterPro" id="IPR018389">
    <property type="entry name" value="DctP_fam"/>
</dbReference>
<dbReference type="OrthoDB" id="7375081at2"/>
<evidence type="ECO:0000256" key="1">
    <source>
        <dbReference type="ARBA" id="ARBA00022729"/>
    </source>
</evidence>
<dbReference type="EMBL" id="SADE01000003">
    <property type="protein sequence ID" value="RVU35301.1"/>
    <property type="molecule type" value="Genomic_DNA"/>
</dbReference>
<dbReference type="Gene3D" id="3.40.190.170">
    <property type="entry name" value="Bacterial extracellular solute-binding protein, family 7"/>
    <property type="match status" value="1"/>
</dbReference>
<evidence type="ECO:0000313" key="2">
    <source>
        <dbReference type="EMBL" id="RVU35301.1"/>
    </source>
</evidence>
<dbReference type="GO" id="GO:0055085">
    <property type="term" value="P:transmembrane transport"/>
    <property type="evidence" value="ECO:0007669"/>
    <property type="project" value="InterPro"/>
</dbReference>
<gene>
    <name evidence="2" type="ORF">EOI86_20360</name>
</gene>
<protein>
    <submittedName>
        <fullName evidence="2">TRAP transporter substrate-binding protein</fullName>
    </submittedName>
</protein>
<name>A0A3S2WQX9_9PROT</name>
<dbReference type="PANTHER" id="PTHR33376">
    <property type="match status" value="1"/>
</dbReference>
<sequence>MKSALAGAVFAAGMTLGMTGGLATAGAQTIELKLAHFLPTINGMHSDFLEPWARELEKRTNGKVKVTIYPAGTQLGNIAKLYDSVRSGVVDIAHGLRGIPRGRFPRTEIIELPFMTGSADAASRALWAVYPKYLKDEYPGVKVLGLHAHNGGLIHTRDKQVVTMGDLKGLRIRFPSAPIKSMLESLGAVPQGLPPGKVYENTQKGVIDGTVFPWDPMNSFKLSEVMNHHLDMGGIYTVSFWFAMNEKKYNSLPADVRQAIDDISGDNLVGKFGPWWDKWDSWGIEKVKAKGSTITKLGPEEAARWKEATTPIVEEWLANMEANGISDAREIYDAMKAEIAKVEGN</sequence>
<dbReference type="InterPro" id="IPR038404">
    <property type="entry name" value="TRAP_DctP_sf"/>
</dbReference>
<keyword evidence="1" id="KW-0732">Signal</keyword>